<comment type="caution">
    <text evidence="1">The sequence shown here is derived from an EMBL/GenBank/DDBJ whole genome shotgun (WGS) entry which is preliminary data.</text>
</comment>
<protein>
    <recommendedName>
        <fullName evidence="3">MarR family transcriptional regulator</fullName>
    </recommendedName>
</protein>
<accession>A0A084SE02</accession>
<evidence type="ECO:0008006" key="3">
    <source>
        <dbReference type="Google" id="ProtNLM"/>
    </source>
</evidence>
<evidence type="ECO:0000313" key="2">
    <source>
        <dbReference type="Proteomes" id="UP000028547"/>
    </source>
</evidence>
<proteinExistence type="predicted"/>
<name>A0A084SE02_9BACT</name>
<organism evidence="1 2">
    <name type="scientific">Archangium violaceum Cb vi76</name>
    <dbReference type="NCBI Taxonomy" id="1406225"/>
    <lineage>
        <taxon>Bacteria</taxon>
        <taxon>Pseudomonadati</taxon>
        <taxon>Myxococcota</taxon>
        <taxon>Myxococcia</taxon>
        <taxon>Myxococcales</taxon>
        <taxon>Cystobacterineae</taxon>
        <taxon>Archangiaceae</taxon>
        <taxon>Archangium</taxon>
    </lineage>
</organism>
<evidence type="ECO:0000313" key="1">
    <source>
        <dbReference type="EMBL" id="KFA86687.1"/>
    </source>
</evidence>
<dbReference type="AlphaFoldDB" id="A0A084SE02"/>
<reference evidence="1 2" key="1">
    <citation type="submission" date="2014-07" db="EMBL/GenBank/DDBJ databases">
        <title>Draft Genome Sequence of Gephyronic Acid Producer, Cystobacter violaceus Strain Cb vi76.</title>
        <authorList>
            <person name="Stevens D.C."/>
            <person name="Young J."/>
            <person name="Carmichael R."/>
            <person name="Tan J."/>
            <person name="Taylor R.E."/>
        </authorList>
    </citation>
    <scope>NUCLEOTIDE SEQUENCE [LARGE SCALE GENOMIC DNA]</scope>
    <source>
        <strain evidence="1 2">Cb vi76</strain>
    </source>
</reference>
<sequence length="101" mass="11007">MAKAKKPSGALSPSEALVLVYLWLNPGSTVSDVRVNAPEPRALAVLRALKARRLVQIQNPQSKRMWRVCRAPGELMAIGARVHRESLAAFRHAPSGARAET</sequence>
<gene>
    <name evidence="1" type="ORF">Q664_52685</name>
</gene>
<dbReference type="Proteomes" id="UP000028547">
    <property type="component" value="Unassembled WGS sequence"/>
</dbReference>
<dbReference type="EMBL" id="JPMI01000431">
    <property type="protein sequence ID" value="KFA86687.1"/>
    <property type="molecule type" value="Genomic_DNA"/>
</dbReference>
<dbReference type="RefSeq" id="WP_043414917.1">
    <property type="nucleotide sequence ID" value="NZ_JPMI01000431.1"/>
</dbReference>